<accession>A0A9P4IB69</accession>
<evidence type="ECO:0000256" key="1">
    <source>
        <dbReference type="ARBA" id="ARBA00005272"/>
    </source>
</evidence>
<dbReference type="InterPro" id="IPR023753">
    <property type="entry name" value="FAD/NAD-binding_dom"/>
</dbReference>
<feature type="domain" description="External alternative NADH-ubiquinone oxidoreductase-like C-terminal" evidence="7">
    <location>
        <begin position="524"/>
        <end position="594"/>
    </location>
</feature>
<dbReference type="SUPFAM" id="SSF51905">
    <property type="entry name" value="FAD/NAD(P)-binding domain"/>
    <property type="match status" value="2"/>
</dbReference>
<dbReference type="EMBL" id="ML978130">
    <property type="protein sequence ID" value="KAF2096173.1"/>
    <property type="molecule type" value="Genomic_DNA"/>
</dbReference>
<evidence type="ECO:0000313" key="9">
    <source>
        <dbReference type="Proteomes" id="UP000799772"/>
    </source>
</evidence>
<dbReference type="Gene3D" id="3.50.50.100">
    <property type="match status" value="1"/>
</dbReference>
<evidence type="ECO:0000256" key="3">
    <source>
        <dbReference type="ARBA" id="ARBA00022827"/>
    </source>
</evidence>
<keyword evidence="9" id="KW-1185">Reference proteome</keyword>
<name>A0A9P4IB69_9PEZI</name>
<protein>
    <recommendedName>
        <fullName evidence="10">FAD/NAD(P)-binding domain-containing protein</fullName>
    </recommendedName>
</protein>
<keyword evidence="2" id="KW-0285">Flavoprotein</keyword>
<dbReference type="Pfam" id="PF07992">
    <property type="entry name" value="Pyr_redox_2"/>
    <property type="match status" value="1"/>
</dbReference>
<dbReference type="OrthoDB" id="9992747at2759"/>
<keyword evidence="5" id="KW-0520">NAD</keyword>
<comment type="caution">
    <text evidence="8">The sequence shown here is derived from an EMBL/GenBank/DDBJ whole genome shotgun (WGS) entry which is preliminary data.</text>
</comment>
<dbReference type="PRINTS" id="PR00368">
    <property type="entry name" value="FADPNR"/>
</dbReference>
<dbReference type="InterPro" id="IPR036188">
    <property type="entry name" value="FAD/NAD-bd_sf"/>
</dbReference>
<reference evidence="8" key="1">
    <citation type="journal article" date="2020" name="Stud. Mycol.">
        <title>101 Dothideomycetes genomes: a test case for predicting lifestyles and emergence of pathogens.</title>
        <authorList>
            <person name="Haridas S."/>
            <person name="Albert R."/>
            <person name="Binder M."/>
            <person name="Bloem J."/>
            <person name="Labutti K."/>
            <person name="Salamov A."/>
            <person name="Andreopoulos B."/>
            <person name="Baker S."/>
            <person name="Barry K."/>
            <person name="Bills G."/>
            <person name="Bluhm B."/>
            <person name="Cannon C."/>
            <person name="Castanera R."/>
            <person name="Culley D."/>
            <person name="Daum C."/>
            <person name="Ezra D."/>
            <person name="Gonzalez J."/>
            <person name="Henrissat B."/>
            <person name="Kuo A."/>
            <person name="Liang C."/>
            <person name="Lipzen A."/>
            <person name="Lutzoni F."/>
            <person name="Magnuson J."/>
            <person name="Mondo S."/>
            <person name="Nolan M."/>
            <person name="Ohm R."/>
            <person name="Pangilinan J."/>
            <person name="Park H.-J."/>
            <person name="Ramirez L."/>
            <person name="Alfaro M."/>
            <person name="Sun H."/>
            <person name="Tritt A."/>
            <person name="Yoshinaga Y."/>
            <person name="Zwiers L.-H."/>
            <person name="Turgeon B."/>
            <person name="Goodwin S."/>
            <person name="Spatafora J."/>
            <person name="Crous P."/>
            <person name="Grigoriev I."/>
        </authorList>
    </citation>
    <scope>NUCLEOTIDE SEQUENCE</scope>
    <source>
        <strain evidence="8">CBS 133067</strain>
    </source>
</reference>
<feature type="domain" description="FAD/NAD(P)-binding" evidence="6">
    <location>
        <begin position="86"/>
        <end position="398"/>
    </location>
</feature>
<dbReference type="GO" id="GO:0003954">
    <property type="term" value="F:NADH dehydrogenase activity"/>
    <property type="evidence" value="ECO:0007669"/>
    <property type="project" value="InterPro"/>
</dbReference>
<evidence type="ECO:0000313" key="8">
    <source>
        <dbReference type="EMBL" id="KAF2096173.1"/>
    </source>
</evidence>
<evidence type="ECO:0008006" key="10">
    <source>
        <dbReference type="Google" id="ProtNLM"/>
    </source>
</evidence>
<sequence>MNCYRRIYSTLLRKQLSPGAHYNALKVVSGIQQIAIRTASSSSPQPSQFPSSHSTPLWNVTQIQGDQRRTIVTVADLDRTQDGRERVVILGSGWAGYPLARELDHKKFQVVIVSPRSYFVFTPLLASTSVGTLEFRTALEPIRNRRNKARYIQGWADDVDLFNKTITIEEAVADPNTSLAPTGCRNEGKDEVQMEYEKVSKSRRGQMFDLHYDKLIIGVGAYSQTFRTPGVREHAHFLKDVGDARKIRKRLLECFETAALPTTPDSIRKQILHFAIVGGGPTGVEFSAELYDLIHEDLVKIYPELLPHAKISLYDVSPKVLTMFDDKLAKYAMDTFARGGIDIRTSKQISSLSPGLPYTGGHAAGRVGLTLNVKGEDPQGVGMCIWSTGLMANPFIAKALSTIRRFPPKEVIFKDHYPQAEEAQWNIARDEKTGRIVTNDRLRVVIDAPLPKDVEPLVTSVDPTKMSARLRDVFALGDCAFIQHTSYPATAQVANQKAAWLAKRLNAGDMDRLGVDKFTYKSLGIMAYLGNAKAIVGGLGGLKRKSADGDRELNLSGRMAWLVWRGAYLARSISWRNRVLIPVYWCLNWAFGRDISRF</sequence>
<evidence type="ECO:0000259" key="6">
    <source>
        <dbReference type="Pfam" id="PF07992"/>
    </source>
</evidence>
<dbReference type="Proteomes" id="UP000799772">
    <property type="component" value="Unassembled WGS sequence"/>
</dbReference>
<dbReference type="InterPro" id="IPR054585">
    <property type="entry name" value="NDH2-like_C"/>
</dbReference>
<dbReference type="Pfam" id="PF22366">
    <property type="entry name" value="NDH2_C"/>
    <property type="match status" value="1"/>
</dbReference>
<evidence type="ECO:0000256" key="2">
    <source>
        <dbReference type="ARBA" id="ARBA00022630"/>
    </source>
</evidence>
<dbReference type="PANTHER" id="PTHR43706:SF17">
    <property type="entry name" value="NADH DEHYDROGENASE (EUROFUNG)"/>
    <property type="match status" value="1"/>
</dbReference>
<evidence type="ECO:0000256" key="5">
    <source>
        <dbReference type="ARBA" id="ARBA00023027"/>
    </source>
</evidence>
<evidence type="ECO:0000259" key="7">
    <source>
        <dbReference type="Pfam" id="PF22366"/>
    </source>
</evidence>
<gene>
    <name evidence="8" type="ORF">NA57DRAFT_59230</name>
</gene>
<dbReference type="AlphaFoldDB" id="A0A9P4IB69"/>
<keyword evidence="4" id="KW-0560">Oxidoreductase</keyword>
<comment type="similarity">
    <text evidence="1">Belongs to the NADH dehydrogenase family.</text>
</comment>
<dbReference type="GO" id="GO:0005739">
    <property type="term" value="C:mitochondrion"/>
    <property type="evidence" value="ECO:0007669"/>
    <property type="project" value="TreeGrafter"/>
</dbReference>
<keyword evidence="3" id="KW-0274">FAD</keyword>
<proteinExistence type="inferred from homology"/>
<evidence type="ECO:0000256" key="4">
    <source>
        <dbReference type="ARBA" id="ARBA00023002"/>
    </source>
</evidence>
<organism evidence="8 9">
    <name type="scientific">Rhizodiscina lignyota</name>
    <dbReference type="NCBI Taxonomy" id="1504668"/>
    <lineage>
        <taxon>Eukaryota</taxon>
        <taxon>Fungi</taxon>
        <taxon>Dikarya</taxon>
        <taxon>Ascomycota</taxon>
        <taxon>Pezizomycotina</taxon>
        <taxon>Dothideomycetes</taxon>
        <taxon>Pleosporomycetidae</taxon>
        <taxon>Aulographales</taxon>
        <taxon>Rhizodiscinaceae</taxon>
        <taxon>Rhizodiscina</taxon>
    </lineage>
</organism>
<dbReference type="PANTHER" id="PTHR43706">
    <property type="entry name" value="NADH DEHYDROGENASE"/>
    <property type="match status" value="1"/>
</dbReference>
<dbReference type="InterPro" id="IPR045024">
    <property type="entry name" value="NDH-2"/>
</dbReference>